<dbReference type="GeneID" id="85367446"/>
<proteinExistence type="predicted"/>
<dbReference type="Proteomes" id="UP001175211">
    <property type="component" value="Unassembled WGS sequence"/>
</dbReference>
<keyword evidence="3" id="KW-1185">Reference proteome</keyword>
<sequence>MDPNPTGDVPMSDLNESNSDSAVPMDVDSAEHTRLPSKSSMDMTIEVYLRAHLDTLSTGISELSDTVKQTTLLEYRDKPPGFILNEELRGLLNACVHPYAVAPTPDVGSPVSNIPTVPSSFAVHSVSASAFLDTLRREFWPQGDSSLPSHPSLPDMTDVQEPTRVFDLRSTLPCIGRSDNIEMLRAVIQQAYEAWKKNFAFQSNLSLPVPVVCGGSGRGKTYFCRLGIQKLFRESGKLGDFEHACTFTAEKHLNIGILFKNVVAGEKAYSGNSLALQLTYEVFKGFPAFMDKYPTVKSLLSLFATRVSMTLLDLQRFLKKQLGLPSGATTILSVHLDQIDRALRGADFTHLKNIIDAFETINMQQDAIFFSLLLSGKESTAILNALKSRRSYRGYPIDLKPITWQEYHQGLCDFLSARIGDGPECKPIQPTDISKGLQRILLDIEGVPKFFVILLHVLSSLEGLQSFARPKHALEDWTINRERIRKAVIDTSADTNRLILVNLYDCVTSSQAIPSWTTSDDATLAKILCYAITDIPVTRETWLDREWERSPTFSDLERDGKLILRPLIKPGKSDVNAAAIEYRVTFPLILLKSILLKTGSAPGSYTLTERRGPLYWQEAEDMDGTWFLYRLKAFKELHGNFKPLRDLLPMDDELCKSLRTRSVDLSGPIEDSLLRLLHKITQPQELAQYIDPNRRGCYGFKNAPGAESWDWAIILPLRKSRNLLLMGQSKMSMEGERPKGADAPTISKTVIETERRKVDPWFNAPSEVKRGAGYSTCHFVVVSDRRFVAAKGLDKGVKKTTSVVHRDVMKDYFGEMMGARRQAACDFRLPK</sequence>
<feature type="region of interest" description="Disordered" evidence="1">
    <location>
        <begin position="1"/>
        <end position="35"/>
    </location>
</feature>
<dbReference type="AlphaFoldDB" id="A0AA39MUC3"/>
<accession>A0AA39MUC3</accession>
<evidence type="ECO:0000313" key="3">
    <source>
        <dbReference type="Proteomes" id="UP001175211"/>
    </source>
</evidence>
<name>A0AA39MUC3_ARMTA</name>
<evidence type="ECO:0000313" key="2">
    <source>
        <dbReference type="EMBL" id="KAK0446523.1"/>
    </source>
</evidence>
<gene>
    <name evidence="2" type="ORF">EV420DRAFT_892455</name>
</gene>
<organism evidence="2 3">
    <name type="scientific">Armillaria tabescens</name>
    <name type="common">Ringless honey mushroom</name>
    <name type="synonym">Agaricus tabescens</name>
    <dbReference type="NCBI Taxonomy" id="1929756"/>
    <lineage>
        <taxon>Eukaryota</taxon>
        <taxon>Fungi</taxon>
        <taxon>Dikarya</taxon>
        <taxon>Basidiomycota</taxon>
        <taxon>Agaricomycotina</taxon>
        <taxon>Agaricomycetes</taxon>
        <taxon>Agaricomycetidae</taxon>
        <taxon>Agaricales</taxon>
        <taxon>Marasmiineae</taxon>
        <taxon>Physalacriaceae</taxon>
        <taxon>Desarmillaria</taxon>
    </lineage>
</organism>
<dbReference type="EMBL" id="JAUEPS010000046">
    <property type="protein sequence ID" value="KAK0446523.1"/>
    <property type="molecule type" value="Genomic_DNA"/>
</dbReference>
<comment type="caution">
    <text evidence="2">The sequence shown here is derived from an EMBL/GenBank/DDBJ whole genome shotgun (WGS) entry which is preliminary data.</text>
</comment>
<reference evidence="2" key="1">
    <citation type="submission" date="2023-06" db="EMBL/GenBank/DDBJ databases">
        <authorList>
            <consortium name="Lawrence Berkeley National Laboratory"/>
            <person name="Ahrendt S."/>
            <person name="Sahu N."/>
            <person name="Indic B."/>
            <person name="Wong-Bajracharya J."/>
            <person name="Merenyi Z."/>
            <person name="Ke H.-M."/>
            <person name="Monk M."/>
            <person name="Kocsube S."/>
            <person name="Drula E."/>
            <person name="Lipzen A."/>
            <person name="Balint B."/>
            <person name="Henrissat B."/>
            <person name="Andreopoulos B."/>
            <person name="Martin F.M."/>
            <person name="Harder C.B."/>
            <person name="Rigling D."/>
            <person name="Ford K.L."/>
            <person name="Foster G.D."/>
            <person name="Pangilinan J."/>
            <person name="Papanicolaou A."/>
            <person name="Barry K."/>
            <person name="LaButti K."/>
            <person name="Viragh M."/>
            <person name="Koriabine M."/>
            <person name="Yan M."/>
            <person name="Riley R."/>
            <person name="Champramary S."/>
            <person name="Plett K.L."/>
            <person name="Tsai I.J."/>
            <person name="Slot J."/>
            <person name="Sipos G."/>
            <person name="Plett J."/>
            <person name="Nagy L.G."/>
            <person name="Grigoriev I.V."/>
        </authorList>
    </citation>
    <scope>NUCLEOTIDE SEQUENCE</scope>
    <source>
        <strain evidence="2">CCBAS 213</strain>
    </source>
</reference>
<protein>
    <submittedName>
        <fullName evidence="2">Uncharacterized protein</fullName>
    </submittedName>
</protein>
<evidence type="ECO:0000256" key="1">
    <source>
        <dbReference type="SAM" id="MobiDB-lite"/>
    </source>
</evidence>
<dbReference type="RefSeq" id="XP_060325872.1">
    <property type="nucleotide sequence ID" value="XM_060483898.1"/>
</dbReference>